<accession>A0A482WNR7</accession>
<dbReference type="Proteomes" id="UP000291343">
    <property type="component" value="Unassembled WGS sequence"/>
</dbReference>
<dbReference type="EMBL" id="QKKF02030011">
    <property type="protein sequence ID" value="RZF34872.1"/>
    <property type="molecule type" value="Genomic_DNA"/>
</dbReference>
<name>A0A482WNR7_LAOST</name>
<evidence type="ECO:0000256" key="1">
    <source>
        <dbReference type="SAM" id="MobiDB-lite"/>
    </source>
</evidence>
<protein>
    <submittedName>
        <fullName evidence="2">Uncharacterized protein</fullName>
    </submittedName>
</protein>
<sequence>MADAFRHQHADTAKISEDSDVEKDTASDKKKSKSPVNGDSRKTSLRNSSSSDEELASKEKENDGSERKGENADSNQSVDVGLKQRKIECAENLLESPSDDQIDG</sequence>
<organism evidence="2 3">
    <name type="scientific">Laodelphax striatellus</name>
    <name type="common">Small brown planthopper</name>
    <name type="synonym">Delphax striatella</name>
    <dbReference type="NCBI Taxonomy" id="195883"/>
    <lineage>
        <taxon>Eukaryota</taxon>
        <taxon>Metazoa</taxon>
        <taxon>Ecdysozoa</taxon>
        <taxon>Arthropoda</taxon>
        <taxon>Hexapoda</taxon>
        <taxon>Insecta</taxon>
        <taxon>Pterygota</taxon>
        <taxon>Neoptera</taxon>
        <taxon>Paraneoptera</taxon>
        <taxon>Hemiptera</taxon>
        <taxon>Auchenorrhyncha</taxon>
        <taxon>Fulgoroidea</taxon>
        <taxon>Delphacidae</taxon>
        <taxon>Criomorphinae</taxon>
        <taxon>Laodelphax</taxon>
    </lineage>
</organism>
<feature type="compositionally biased region" description="Basic and acidic residues" evidence="1">
    <location>
        <begin position="55"/>
        <end position="71"/>
    </location>
</feature>
<evidence type="ECO:0000313" key="2">
    <source>
        <dbReference type="EMBL" id="RZF34872.1"/>
    </source>
</evidence>
<dbReference type="AlphaFoldDB" id="A0A482WNR7"/>
<feature type="compositionally biased region" description="Basic and acidic residues" evidence="1">
    <location>
        <begin position="1"/>
        <end position="29"/>
    </location>
</feature>
<keyword evidence="3" id="KW-1185">Reference proteome</keyword>
<reference evidence="2 3" key="1">
    <citation type="journal article" date="2017" name="Gigascience">
        <title>Genome sequence of the small brown planthopper, Laodelphax striatellus.</title>
        <authorList>
            <person name="Zhu J."/>
            <person name="Jiang F."/>
            <person name="Wang X."/>
            <person name="Yang P."/>
            <person name="Bao Y."/>
            <person name="Zhao W."/>
            <person name="Wang W."/>
            <person name="Lu H."/>
            <person name="Wang Q."/>
            <person name="Cui N."/>
            <person name="Li J."/>
            <person name="Chen X."/>
            <person name="Luo L."/>
            <person name="Yu J."/>
            <person name="Kang L."/>
            <person name="Cui F."/>
        </authorList>
    </citation>
    <scope>NUCLEOTIDE SEQUENCE [LARGE SCALE GENOMIC DNA]</scope>
    <source>
        <strain evidence="2">Lst14</strain>
    </source>
</reference>
<feature type="region of interest" description="Disordered" evidence="1">
    <location>
        <begin position="1"/>
        <end position="83"/>
    </location>
</feature>
<comment type="caution">
    <text evidence="2">The sequence shown here is derived from an EMBL/GenBank/DDBJ whole genome shotgun (WGS) entry which is preliminary data.</text>
</comment>
<gene>
    <name evidence="2" type="ORF">LSTR_LSTR012869</name>
</gene>
<dbReference type="InParanoid" id="A0A482WNR7"/>
<evidence type="ECO:0000313" key="3">
    <source>
        <dbReference type="Proteomes" id="UP000291343"/>
    </source>
</evidence>
<proteinExistence type="predicted"/>